<dbReference type="KEGG" id="min:Minf_0377"/>
<accession>B3DYR3</accession>
<proteinExistence type="predicted"/>
<dbReference type="AlphaFoldDB" id="B3DYR3"/>
<evidence type="ECO:0000313" key="1">
    <source>
        <dbReference type="EMBL" id="ACD82435.1"/>
    </source>
</evidence>
<dbReference type="HOGENOM" id="CLU_3235897_0_0_0"/>
<protein>
    <submittedName>
        <fullName evidence="1">Uncharacterized protein</fullName>
    </submittedName>
</protein>
<dbReference type="Proteomes" id="UP000009149">
    <property type="component" value="Chromosome"/>
</dbReference>
<dbReference type="EMBL" id="CP000975">
    <property type="protein sequence ID" value="ACD82435.1"/>
    <property type="molecule type" value="Genomic_DNA"/>
</dbReference>
<gene>
    <name evidence="1" type="ordered locus">Minf_0377</name>
</gene>
<evidence type="ECO:0000313" key="2">
    <source>
        <dbReference type="Proteomes" id="UP000009149"/>
    </source>
</evidence>
<organism evidence="1 2">
    <name type="scientific">Methylacidiphilum infernorum (isolate V4)</name>
    <name type="common">Methylokorus infernorum (strain V4)</name>
    <dbReference type="NCBI Taxonomy" id="481448"/>
    <lineage>
        <taxon>Bacteria</taxon>
        <taxon>Pseudomonadati</taxon>
        <taxon>Verrucomicrobiota</taxon>
        <taxon>Methylacidiphilae</taxon>
        <taxon>Methylacidiphilales</taxon>
        <taxon>Methylacidiphilaceae</taxon>
        <taxon>Methylacidiphilum (ex Ratnadevi et al. 2023)</taxon>
    </lineage>
</organism>
<reference evidence="1 2" key="1">
    <citation type="journal article" date="2008" name="Biol. Direct">
        <title>Complete genome sequence of the extremely acidophilic methanotroph isolate V4, Methylacidiphilum infernorum, a representative of the bacterial phylum Verrucomicrobia.</title>
        <authorList>
            <person name="Hou S."/>
            <person name="Makarova K.S."/>
            <person name="Saw J.H."/>
            <person name="Senin P."/>
            <person name="Ly B.V."/>
            <person name="Zhou Z."/>
            <person name="Ren Y."/>
            <person name="Wang J."/>
            <person name="Galperin M.Y."/>
            <person name="Omelchenko M.V."/>
            <person name="Wolf Y.I."/>
            <person name="Yutin N."/>
            <person name="Koonin E.V."/>
            <person name="Stott M.B."/>
            <person name="Mountain B.W."/>
            <person name="Crowe M.A."/>
            <person name="Smirnova A.V."/>
            <person name="Dunfield P.F."/>
            <person name="Feng L."/>
            <person name="Wang L."/>
            <person name="Alam M."/>
        </authorList>
    </citation>
    <scope>NUCLEOTIDE SEQUENCE [LARGE SCALE GENOMIC DNA]</scope>
    <source>
        <strain evidence="2">Isolate V4</strain>
    </source>
</reference>
<sequence length="43" mass="4889">MYKPLLLSPEKGKTEKTEVDFKKKLVVFPVARINLLCVKACIP</sequence>
<name>B3DYR3_METI4</name>
<dbReference type="STRING" id="481448.Minf_0377"/>